<dbReference type="PANTHER" id="PTHR30487:SF0">
    <property type="entry name" value="PREPILIN LEADER PEPTIDASE_N-METHYLTRANSFERASE-RELATED"/>
    <property type="match status" value="1"/>
</dbReference>
<reference evidence="4 5" key="1">
    <citation type="submission" date="2009-02" db="EMBL/GenBank/DDBJ databases">
        <title>Sequencing of the draft genome and assembly of Dethiobacter alkaliphilus AHT 1.</title>
        <authorList>
            <consortium name="US DOE Joint Genome Institute (JGI-PGF)"/>
            <person name="Lucas S."/>
            <person name="Copeland A."/>
            <person name="Lapidus A."/>
            <person name="Glavina del Rio T."/>
            <person name="Dalin E."/>
            <person name="Tice H."/>
            <person name="Bruce D."/>
            <person name="Goodwin L."/>
            <person name="Pitluck S."/>
            <person name="Larimer F."/>
            <person name="Land M.L."/>
            <person name="Hauser L."/>
            <person name="Muyzer G."/>
        </authorList>
    </citation>
    <scope>NUCLEOTIDE SEQUENCE [LARGE SCALE GENOMIC DNA]</scope>
    <source>
        <strain evidence="4 5">AHT 1</strain>
    </source>
</reference>
<comment type="caution">
    <text evidence="4">The sequence shown here is derived from an EMBL/GenBank/DDBJ whole genome shotgun (WGS) entry which is preliminary data.</text>
</comment>
<keyword evidence="2" id="KW-0472">Membrane</keyword>
<proteinExistence type="inferred from homology"/>
<evidence type="ECO:0000313" key="4">
    <source>
        <dbReference type="EMBL" id="EEG78400.1"/>
    </source>
</evidence>
<name>C0GEA6_DETAL</name>
<evidence type="ECO:0000259" key="3">
    <source>
        <dbReference type="Pfam" id="PF01478"/>
    </source>
</evidence>
<evidence type="ECO:0000256" key="1">
    <source>
        <dbReference type="ARBA" id="ARBA00005801"/>
    </source>
</evidence>
<dbReference type="AlphaFoldDB" id="C0GEA6"/>
<keyword evidence="2" id="KW-1133">Transmembrane helix</keyword>
<dbReference type="Proteomes" id="UP000006443">
    <property type="component" value="Unassembled WGS sequence"/>
</dbReference>
<evidence type="ECO:0000256" key="2">
    <source>
        <dbReference type="SAM" id="Phobius"/>
    </source>
</evidence>
<dbReference type="GO" id="GO:0005886">
    <property type="term" value="C:plasma membrane"/>
    <property type="evidence" value="ECO:0007669"/>
    <property type="project" value="TreeGrafter"/>
</dbReference>
<dbReference type="InterPro" id="IPR000045">
    <property type="entry name" value="Prepilin_IV_endopep_pep"/>
</dbReference>
<dbReference type="GO" id="GO:0006465">
    <property type="term" value="P:signal peptide processing"/>
    <property type="evidence" value="ECO:0007669"/>
    <property type="project" value="TreeGrafter"/>
</dbReference>
<sequence length="193" mass="20890">MNYVLILFVALAAYFDVRQRRIPNKITFPIMIVGLVIYGFLEGLPGIAFGFTGLLSGLFVFFIPFALGGMGAGDVKMTAAVGALMGMQFVLHSAIFTIFAGGIMAIGYLIAHKRLLSGLKNVVGMIARPLLAMLAIRFRNPLINRFSVYFTPSPVEKKEEAIYLPYGVAIAAGAVLTLSGFGYQLLPVVETLF</sequence>
<gene>
    <name evidence="4" type="ORF">DealDRAFT_0815</name>
</gene>
<dbReference type="Gene3D" id="1.20.120.1220">
    <property type="match status" value="1"/>
</dbReference>
<dbReference type="EMBL" id="ACJM01000003">
    <property type="protein sequence ID" value="EEG78400.1"/>
    <property type="molecule type" value="Genomic_DNA"/>
</dbReference>
<dbReference type="Pfam" id="PF01478">
    <property type="entry name" value="Peptidase_A24"/>
    <property type="match status" value="1"/>
</dbReference>
<dbReference type="STRING" id="555088.DealDRAFT_0815"/>
<feature type="transmembrane region" description="Helical" evidence="2">
    <location>
        <begin position="48"/>
        <end position="69"/>
    </location>
</feature>
<organism evidence="4 5">
    <name type="scientific">Dethiobacter alkaliphilus AHT 1</name>
    <dbReference type="NCBI Taxonomy" id="555088"/>
    <lineage>
        <taxon>Bacteria</taxon>
        <taxon>Bacillati</taxon>
        <taxon>Bacillota</taxon>
        <taxon>Dethiobacteria</taxon>
        <taxon>Dethiobacterales</taxon>
        <taxon>Dethiobacteraceae</taxon>
        <taxon>Dethiobacter</taxon>
    </lineage>
</organism>
<dbReference type="OrthoDB" id="5508079at2"/>
<dbReference type="RefSeq" id="WP_008515128.1">
    <property type="nucleotide sequence ID" value="NZ_ACJM01000003.1"/>
</dbReference>
<keyword evidence="2" id="KW-0812">Transmembrane</keyword>
<feature type="transmembrane region" description="Helical" evidence="2">
    <location>
        <begin position="163"/>
        <end position="186"/>
    </location>
</feature>
<evidence type="ECO:0000313" key="5">
    <source>
        <dbReference type="Proteomes" id="UP000006443"/>
    </source>
</evidence>
<dbReference type="PANTHER" id="PTHR30487">
    <property type="entry name" value="TYPE 4 PREPILIN-LIKE PROTEINS LEADER PEPTIDE-PROCESSING ENZYME"/>
    <property type="match status" value="1"/>
</dbReference>
<keyword evidence="5" id="KW-1185">Reference proteome</keyword>
<comment type="similarity">
    <text evidence="1">Belongs to the peptidase A24 family.</text>
</comment>
<dbReference type="eggNOG" id="COG4960">
    <property type="taxonomic scope" value="Bacteria"/>
</dbReference>
<protein>
    <submittedName>
        <fullName evidence="4">Peptidase A24A prepilin type IV</fullName>
    </submittedName>
</protein>
<accession>C0GEA6</accession>
<feature type="domain" description="Prepilin type IV endopeptidase peptidase" evidence="3">
    <location>
        <begin position="4"/>
        <end position="106"/>
    </location>
</feature>
<dbReference type="InterPro" id="IPR050882">
    <property type="entry name" value="Prepilin_peptidase/N-MTase"/>
</dbReference>
<dbReference type="GO" id="GO:0004190">
    <property type="term" value="F:aspartic-type endopeptidase activity"/>
    <property type="evidence" value="ECO:0007669"/>
    <property type="project" value="InterPro"/>
</dbReference>
<feature type="transmembrane region" description="Helical" evidence="2">
    <location>
        <begin position="25"/>
        <end position="41"/>
    </location>
</feature>
<feature type="transmembrane region" description="Helical" evidence="2">
    <location>
        <begin position="89"/>
        <end position="110"/>
    </location>
</feature>